<dbReference type="InterPro" id="IPR053219">
    <property type="entry name" value="GPCR_Dmsr-1"/>
</dbReference>
<feature type="compositionally biased region" description="Polar residues" evidence="6">
    <location>
        <begin position="351"/>
        <end position="365"/>
    </location>
</feature>
<feature type="compositionally biased region" description="Low complexity" evidence="6">
    <location>
        <begin position="705"/>
        <end position="718"/>
    </location>
</feature>
<evidence type="ECO:0000256" key="7">
    <source>
        <dbReference type="SAM" id="Phobius"/>
    </source>
</evidence>
<dbReference type="CDD" id="cd14978">
    <property type="entry name" value="7tmA_FMRFamide_R-like"/>
    <property type="match status" value="1"/>
</dbReference>
<keyword evidence="5 7" id="KW-0472">Membrane</keyword>
<reference evidence="9" key="1">
    <citation type="submission" date="2022-12" db="EMBL/GenBank/DDBJ databases">
        <title>Genome assemblies of Blomia tropicalis.</title>
        <authorList>
            <person name="Cui Y."/>
        </authorList>
    </citation>
    <scope>NUCLEOTIDE SEQUENCE</scope>
    <source>
        <tissue evidence="9">Adult mites</tissue>
    </source>
</reference>
<feature type="region of interest" description="Disordered" evidence="6">
    <location>
        <begin position="334"/>
        <end position="391"/>
    </location>
</feature>
<feature type="transmembrane region" description="Helical" evidence="7">
    <location>
        <begin position="230"/>
        <end position="254"/>
    </location>
</feature>
<feature type="transmembrane region" description="Helical" evidence="7">
    <location>
        <begin position="287"/>
        <end position="314"/>
    </location>
</feature>
<protein>
    <recommendedName>
        <fullName evidence="8">G-protein coupled receptors family 1 profile domain-containing protein</fullName>
    </recommendedName>
</protein>
<dbReference type="Pfam" id="PF10324">
    <property type="entry name" value="7TM_GPCR_Srw"/>
    <property type="match status" value="2"/>
</dbReference>
<dbReference type="PANTHER" id="PTHR46273">
    <property type="entry name" value="MYOSUPPRESSIN RECEPTOR 1, ISOFORM B-RELATED"/>
    <property type="match status" value="1"/>
</dbReference>
<dbReference type="PROSITE" id="PS50262">
    <property type="entry name" value="G_PROTEIN_RECEP_F1_2"/>
    <property type="match status" value="1"/>
</dbReference>
<feature type="region of interest" description="Disordered" evidence="6">
    <location>
        <begin position="830"/>
        <end position="860"/>
    </location>
</feature>
<feature type="compositionally biased region" description="Polar residues" evidence="6">
    <location>
        <begin position="719"/>
        <end position="728"/>
    </location>
</feature>
<comment type="caution">
    <text evidence="9">The sequence shown here is derived from an EMBL/GenBank/DDBJ whole genome shotgun (WGS) entry which is preliminary data.</text>
</comment>
<evidence type="ECO:0000259" key="8">
    <source>
        <dbReference type="PROSITE" id="PS50262"/>
    </source>
</evidence>
<feature type="transmembrane region" description="Helical" evidence="7">
    <location>
        <begin position="537"/>
        <end position="562"/>
    </location>
</feature>
<dbReference type="PRINTS" id="PR00237">
    <property type="entry name" value="GPCRRHODOPSN"/>
</dbReference>
<keyword evidence="4 7" id="KW-1133">Transmembrane helix</keyword>
<evidence type="ECO:0000256" key="6">
    <source>
        <dbReference type="SAM" id="MobiDB-lite"/>
    </source>
</evidence>
<feature type="transmembrane region" description="Helical" evidence="7">
    <location>
        <begin position="113"/>
        <end position="131"/>
    </location>
</feature>
<dbReference type="InterPro" id="IPR017452">
    <property type="entry name" value="GPCR_Rhodpsn_7TM"/>
</dbReference>
<keyword evidence="10" id="KW-1185">Reference proteome</keyword>
<name>A0A9Q0M690_BLOTA</name>
<dbReference type="GO" id="GO:0008528">
    <property type="term" value="F:G protein-coupled peptide receptor activity"/>
    <property type="evidence" value="ECO:0007669"/>
    <property type="project" value="InterPro"/>
</dbReference>
<comment type="subcellular location">
    <subcellularLocation>
        <location evidence="1">Membrane</location>
    </subcellularLocation>
</comment>
<dbReference type="PANTHER" id="PTHR46273:SF4">
    <property type="entry name" value="AT19640P"/>
    <property type="match status" value="1"/>
</dbReference>
<dbReference type="EMBL" id="JAPWDV010000002">
    <property type="protein sequence ID" value="KAJ6220186.1"/>
    <property type="molecule type" value="Genomic_DNA"/>
</dbReference>
<evidence type="ECO:0000256" key="5">
    <source>
        <dbReference type="ARBA" id="ARBA00023136"/>
    </source>
</evidence>
<dbReference type="Proteomes" id="UP001142055">
    <property type="component" value="Chromosome 2"/>
</dbReference>
<feature type="domain" description="G-protein coupled receptors family 1 profile" evidence="8">
    <location>
        <begin position="124"/>
        <end position="593"/>
    </location>
</feature>
<keyword evidence="3 7" id="KW-0812">Transmembrane</keyword>
<gene>
    <name evidence="9" type="ORF">RDWZM_005998</name>
</gene>
<evidence type="ECO:0000256" key="3">
    <source>
        <dbReference type="ARBA" id="ARBA00022692"/>
    </source>
</evidence>
<dbReference type="SUPFAM" id="SSF81321">
    <property type="entry name" value="Family A G protein-coupled receptor-like"/>
    <property type="match status" value="1"/>
</dbReference>
<feature type="transmembrane region" description="Helical" evidence="7">
    <location>
        <begin position="577"/>
        <end position="596"/>
    </location>
</feature>
<comment type="similarity">
    <text evidence="2">Belongs to the G-protein coupled receptor 1 family.</text>
</comment>
<dbReference type="AlphaFoldDB" id="A0A9Q0M690"/>
<dbReference type="InterPro" id="IPR019427">
    <property type="entry name" value="7TM_GPCR_serpentine_rcpt_Srw"/>
</dbReference>
<evidence type="ECO:0000256" key="4">
    <source>
        <dbReference type="ARBA" id="ARBA00022989"/>
    </source>
</evidence>
<feature type="region of interest" description="Disordered" evidence="6">
    <location>
        <begin position="702"/>
        <end position="728"/>
    </location>
</feature>
<dbReference type="OMA" id="TILEWCT"/>
<evidence type="ECO:0000256" key="1">
    <source>
        <dbReference type="ARBA" id="ARBA00004370"/>
    </source>
</evidence>
<evidence type="ECO:0000256" key="2">
    <source>
        <dbReference type="ARBA" id="ARBA00010663"/>
    </source>
</evidence>
<evidence type="ECO:0000313" key="10">
    <source>
        <dbReference type="Proteomes" id="UP001142055"/>
    </source>
</evidence>
<feature type="region of interest" description="Disordered" evidence="6">
    <location>
        <begin position="410"/>
        <end position="429"/>
    </location>
</feature>
<dbReference type="GO" id="GO:0005886">
    <property type="term" value="C:plasma membrane"/>
    <property type="evidence" value="ECO:0007669"/>
    <property type="project" value="TreeGrafter"/>
</dbReference>
<evidence type="ECO:0000313" key="9">
    <source>
        <dbReference type="EMBL" id="KAJ6220186.1"/>
    </source>
</evidence>
<accession>A0A9Q0M690</accession>
<dbReference type="Gene3D" id="1.20.1070.10">
    <property type="entry name" value="Rhodopsin 7-helix transmembrane proteins"/>
    <property type="match status" value="2"/>
</dbReference>
<feature type="transmembrane region" description="Helical" evidence="7">
    <location>
        <begin position="182"/>
        <end position="209"/>
    </location>
</feature>
<feature type="compositionally biased region" description="Basic residues" evidence="6">
    <location>
        <begin position="338"/>
        <end position="349"/>
    </location>
</feature>
<dbReference type="InterPro" id="IPR000276">
    <property type="entry name" value="GPCR_Rhodpsn"/>
</dbReference>
<sequence>MISLMDGSFNQQLNSESAMNRQFDSVVNQIPLLNEMTTIAFNWSMNLADTIDNGSDPNVPNTLYDTRMNSSPLHQTQPNSTEENLFTDLTSPAYYGEAFFHFNQQYRQVHGTLSLFVCVFGIIANVLNIIVLTRKNMVSPTNAILTGMAVSDLLVIASYIPFVIHNFMRRQVPLEDMYTYGWAVFTLIHAHNTVVFHTISIWLTVLLAVWRYRTVRTQSSKSHCSISRALCMIALTYMIVPLFCIPVFFCFTIQPFTHYQLPNATLYKVDIIQIDGQKEQLVEKINFWAFSVLLKLIPCFMLTVLSLALIRILIDARKRKERLLGGNLSHRNVSSVNHQHHHHHHHHNHQANVTKSHGGSNNYLSGQIRRESGATTPSGVILSPTRPSNMRITQPNVAGNQLYLEIADPSPTECDQSSKSSKASSHQDNHQTKLQTILEWCTNTYHIVISVFTQCFACCCCWCWCCERVPIVNKCLRTNGEVTAKLKSTTTTTTTTLTTNTGTALKVGGGPNVSIHHHRHHHSHHISHNSSERTTRMLIAVLIMFLVCEFPSGILALLSAILGKPFFNNVYTNFGELMDMMALINSAVNFVLYCLMSQQFRKTFRQLFFRKFYWTEVENKGSSGANVCNVRTTGQHRLSNARPEATVATEIIGTPPDENYYNNNNNNNNGNANVIRITNKKTIDDPDVQMQETKMIMDSTKVLDSNSSNGSKHSNRSSICTSLSRCNSSDSREMQQTIEMIPTITTSTTLTTTTTGTSFLERQPATTTNTITTVGTTIMLAANSFITVECNTQNNNGMDNHDQKPIGQFNNNCIIESCDPVGRVAANTTPNSINDETSIGSSCSNHTKSIGRQNSRPVSLNMTPTAECELVLNTIGNHMNTTSV</sequence>
<feature type="transmembrane region" description="Helical" evidence="7">
    <location>
        <begin position="143"/>
        <end position="162"/>
    </location>
</feature>
<proteinExistence type="inferred from homology"/>
<organism evidence="9 10">
    <name type="scientific">Blomia tropicalis</name>
    <name type="common">Mite</name>
    <dbReference type="NCBI Taxonomy" id="40697"/>
    <lineage>
        <taxon>Eukaryota</taxon>
        <taxon>Metazoa</taxon>
        <taxon>Ecdysozoa</taxon>
        <taxon>Arthropoda</taxon>
        <taxon>Chelicerata</taxon>
        <taxon>Arachnida</taxon>
        <taxon>Acari</taxon>
        <taxon>Acariformes</taxon>
        <taxon>Sarcoptiformes</taxon>
        <taxon>Astigmata</taxon>
        <taxon>Glycyphagoidea</taxon>
        <taxon>Echimyopodidae</taxon>
        <taxon>Blomia</taxon>
    </lineage>
</organism>